<evidence type="ECO:0000313" key="2">
    <source>
        <dbReference type="EMBL" id="ORX18708.1"/>
    </source>
</evidence>
<dbReference type="RefSeq" id="WP_085141908.1">
    <property type="nucleotide sequence ID" value="NZ_JACKUA010000044.1"/>
</dbReference>
<gene>
    <name evidence="2" type="ORF">AWC31_11965</name>
</gene>
<evidence type="ECO:0000256" key="1">
    <source>
        <dbReference type="SAM" id="MobiDB-lite"/>
    </source>
</evidence>
<dbReference type="Proteomes" id="UP000193964">
    <property type="component" value="Unassembled WGS sequence"/>
</dbReference>
<feature type="compositionally biased region" description="Pro residues" evidence="1">
    <location>
        <begin position="141"/>
        <end position="151"/>
    </location>
</feature>
<feature type="region of interest" description="Disordered" evidence="1">
    <location>
        <begin position="497"/>
        <end position="624"/>
    </location>
</feature>
<feature type="region of interest" description="Disordered" evidence="1">
    <location>
        <begin position="115"/>
        <end position="252"/>
    </location>
</feature>
<comment type="caution">
    <text evidence="2">The sequence shown here is derived from an EMBL/GenBank/DDBJ whole genome shotgun (WGS) entry which is preliminary data.</text>
</comment>
<feature type="compositionally biased region" description="Pro residues" evidence="1">
    <location>
        <begin position="602"/>
        <end position="615"/>
    </location>
</feature>
<dbReference type="EMBL" id="LQQA01000004">
    <property type="protein sequence ID" value="ORX18708.1"/>
    <property type="molecule type" value="Genomic_DNA"/>
</dbReference>
<feature type="region of interest" description="Disordered" evidence="1">
    <location>
        <begin position="268"/>
        <end position="449"/>
    </location>
</feature>
<feature type="compositionally biased region" description="Basic and acidic residues" evidence="1">
    <location>
        <begin position="425"/>
        <end position="442"/>
    </location>
</feature>
<feature type="compositionally biased region" description="Pro residues" evidence="1">
    <location>
        <begin position="308"/>
        <end position="318"/>
    </location>
</feature>
<name>A0A1X2FK47_9MYCO</name>
<dbReference type="OrthoDB" id="4680184at2"/>
<dbReference type="AlphaFoldDB" id="A0A1X2FK47"/>
<evidence type="ECO:0000313" key="3">
    <source>
        <dbReference type="Proteomes" id="UP000193964"/>
    </source>
</evidence>
<organism evidence="2 3">
    <name type="scientific">Mycolicibacterium wolinskyi</name>
    <dbReference type="NCBI Taxonomy" id="59750"/>
    <lineage>
        <taxon>Bacteria</taxon>
        <taxon>Bacillati</taxon>
        <taxon>Actinomycetota</taxon>
        <taxon>Actinomycetes</taxon>
        <taxon>Mycobacteriales</taxon>
        <taxon>Mycobacteriaceae</taxon>
        <taxon>Mycolicibacterium</taxon>
    </lineage>
</organism>
<sequence>MQRTVGLESTAQFAGFTESLTTSQNPGFTRPVQLLTAENTDGLPVLELARSAVNTPNAPTPAQPASRTWAPRLPSVQRARVGTVAAVQRAADDVAATDEPAAHVYPVDATDAAYAEPKTMVEATDPDDRRTLDVADEPAAPAGPQPEPPSVSAPDATPAVPSAPVQRTPSDGATSSPVVQPLPATHPRTAAAPPLRTLSSVQRLTTRSPLPVLRTLTSPEPNPPVIATRPPASAPEDVSIGVSGDPPDSTPTIRDVAAIQRTPIPDAVENAPAEPATPAPPVVSIDAGPPAEPAAENSALPVTAATPAPDPTSAPPPVAVHRIAAAPDEPRSTTTSVGASPRAAQPSSVPVQRLPVVQTRPMSRTEPTTAAPTRLESPTVQRSATDATVRPPLPTADKPSPVQSVPAPLEVHVEHALPSAPIDYQPEKSESPELLAADRPDPTPHASGVTEPDVVQRVTLPVAHPAPQPAATPQRGTAAQPSVPAVIQRSTAAGRRLVVLPPVRRSSDIQRNADPTPAHQHSDVFHSPRPVGLQRMFGTSPDRFERAPTVTAHGGRHSGDAPSPENHFSTAPPDGASYDATTNTITFAPPSVQRETTESAPEPAPVVDPEPPPTAAPAAAPTLTAAPALGAPAAATPDVDELVNRLYDPLAARLRAELWLDRERAGVLMDLGR</sequence>
<feature type="compositionally biased region" description="Polar residues" evidence="1">
    <location>
        <begin position="165"/>
        <end position="178"/>
    </location>
</feature>
<feature type="compositionally biased region" description="Low complexity" evidence="1">
    <location>
        <begin position="471"/>
        <end position="481"/>
    </location>
</feature>
<protein>
    <submittedName>
        <fullName evidence="2">Uncharacterized protein</fullName>
    </submittedName>
</protein>
<feature type="region of interest" description="Disordered" evidence="1">
    <location>
        <begin position="1"/>
        <end position="28"/>
    </location>
</feature>
<feature type="compositionally biased region" description="Polar residues" evidence="1">
    <location>
        <begin position="360"/>
        <end position="386"/>
    </location>
</feature>
<reference evidence="2 3" key="1">
    <citation type="submission" date="2016-01" db="EMBL/GenBank/DDBJ databases">
        <title>The new phylogeny of the genus Mycobacterium.</title>
        <authorList>
            <person name="Tarcisio F."/>
            <person name="Conor M."/>
            <person name="Antonella G."/>
            <person name="Elisabetta G."/>
            <person name="Giulia F.S."/>
            <person name="Sara T."/>
            <person name="Anna F."/>
            <person name="Clotilde B."/>
            <person name="Roberto B."/>
            <person name="Veronica D.S."/>
            <person name="Fabio R."/>
            <person name="Monica P."/>
            <person name="Olivier J."/>
            <person name="Enrico T."/>
            <person name="Nicola S."/>
        </authorList>
    </citation>
    <scope>NUCLEOTIDE SEQUENCE [LARGE SCALE GENOMIC DNA]</scope>
    <source>
        <strain evidence="2 3">ATCC 700010</strain>
    </source>
</reference>
<feature type="compositionally biased region" description="Polar residues" evidence="1">
    <location>
        <begin position="199"/>
        <end position="208"/>
    </location>
</feature>
<proteinExistence type="predicted"/>
<accession>A0A1X2FK47</accession>
<feature type="compositionally biased region" description="Polar residues" evidence="1">
    <location>
        <begin position="1"/>
        <end position="27"/>
    </location>
</feature>
<feature type="compositionally biased region" description="Low complexity" evidence="1">
    <location>
        <begin position="181"/>
        <end position="198"/>
    </location>
</feature>
<feature type="region of interest" description="Disordered" evidence="1">
    <location>
        <begin position="463"/>
        <end position="485"/>
    </location>
</feature>